<gene>
    <name evidence="2" type="ORF">GCM10019016_020540</name>
</gene>
<evidence type="ECO:0000313" key="3">
    <source>
        <dbReference type="Proteomes" id="UP001501455"/>
    </source>
</evidence>
<feature type="compositionally biased region" description="Low complexity" evidence="1">
    <location>
        <begin position="238"/>
        <end position="264"/>
    </location>
</feature>
<evidence type="ECO:0000256" key="1">
    <source>
        <dbReference type="SAM" id="MobiDB-lite"/>
    </source>
</evidence>
<proteinExistence type="predicted"/>
<dbReference type="InterPro" id="IPR045991">
    <property type="entry name" value="DUF5947"/>
</dbReference>
<keyword evidence="3" id="KW-1185">Reference proteome</keyword>
<name>A0ABP6TI84_9ACTN</name>
<accession>A0ABP6TI84</accession>
<dbReference type="Pfam" id="PF19372">
    <property type="entry name" value="DUF5947"/>
    <property type="match status" value="1"/>
</dbReference>
<feature type="region of interest" description="Disordered" evidence="1">
    <location>
        <begin position="201"/>
        <end position="279"/>
    </location>
</feature>
<sequence length="279" mass="30036">MTPPGALARLIRSAADRPAGRPGERCDLCGAPLAGDHRHLYDTGREETLCACQACALLFTEHEASDGRYRLVPRRRVRLPPVETAPLGVPVGLAFFVPRTDGAVTAHYPSPAGATRWEVEPAAWREAVARCGDLASVAPGVEALLVNTARGLRHHWIVPVDDCFRLVALVRREWRGLSGGGRIWPAVEEFFAELTERSAWRAESRRAREPENRRTGERSTAWAGSGSAGPTWSRTPRPRSAVSTRATRAPTTTSPGTTRTAPPTRGGPPGSAGSGTTRS</sequence>
<feature type="compositionally biased region" description="Basic and acidic residues" evidence="1">
    <location>
        <begin position="201"/>
        <end position="217"/>
    </location>
</feature>
<reference evidence="3" key="1">
    <citation type="journal article" date="2019" name="Int. J. Syst. Evol. Microbiol.">
        <title>The Global Catalogue of Microorganisms (GCM) 10K type strain sequencing project: providing services to taxonomists for standard genome sequencing and annotation.</title>
        <authorList>
            <consortium name="The Broad Institute Genomics Platform"/>
            <consortium name="The Broad Institute Genome Sequencing Center for Infectious Disease"/>
            <person name="Wu L."/>
            <person name="Ma J."/>
        </authorList>
    </citation>
    <scope>NUCLEOTIDE SEQUENCE [LARGE SCALE GENOMIC DNA]</scope>
    <source>
        <strain evidence="3">JCM 4816</strain>
    </source>
</reference>
<organism evidence="2 3">
    <name type="scientific">Streptomyces prasinosporus</name>
    <dbReference type="NCBI Taxonomy" id="68256"/>
    <lineage>
        <taxon>Bacteria</taxon>
        <taxon>Bacillati</taxon>
        <taxon>Actinomycetota</taxon>
        <taxon>Actinomycetes</taxon>
        <taxon>Kitasatosporales</taxon>
        <taxon>Streptomycetaceae</taxon>
        <taxon>Streptomyces</taxon>
        <taxon>Streptomyces albogriseolus group</taxon>
    </lineage>
</organism>
<protein>
    <submittedName>
        <fullName evidence="2">Uncharacterized protein</fullName>
    </submittedName>
</protein>
<dbReference type="Proteomes" id="UP001501455">
    <property type="component" value="Unassembled WGS sequence"/>
</dbReference>
<evidence type="ECO:0000313" key="2">
    <source>
        <dbReference type="EMBL" id="GAA3494954.1"/>
    </source>
</evidence>
<dbReference type="EMBL" id="BAAAXF010000018">
    <property type="protein sequence ID" value="GAA3494954.1"/>
    <property type="molecule type" value="Genomic_DNA"/>
</dbReference>
<comment type="caution">
    <text evidence="2">The sequence shown here is derived from an EMBL/GenBank/DDBJ whole genome shotgun (WGS) entry which is preliminary data.</text>
</comment>